<evidence type="ECO:0000313" key="2">
    <source>
        <dbReference type="Proteomes" id="UP000708208"/>
    </source>
</evidence>
<feature type="non-terminal residue" evidence="1">
    <location>
        <position position="1"/>
    </location>
</feature>
<accession>A0A8J2PV51</accession>
<dbReference type="EMBL" id="CAJVCH010550972">
    <property type="protein sequence ID" value="CAG7829317.1"/>
    <property type="molecule type" value="Genomic_DNA"/>
</dbReference>
<name>A0A8J2PV51_9HEXA</name>
<proteinExistence type="predicted"/>
<dbReference type="AlphaFoldDB" id="A0A8J2PV51"/>
<dbReference type="Proteomes" id="UP000708208">
    <property type="component" value="Unassembled WGS sequence"/>
</dbReference>
<protein>
    <submittedName>
        <fullName evidence="1">Uncharacterized protein</fullName>
    </submittedName>
</protein>
<gene>
    <name evidence="1" type="ORF">AFUS01_LOCUS39186</name>
</gene>
<evidence type="ECO:0000313" key="1">
    <source>
        <dbReference type="EMBL" id="CAG7829317.1"/>
    </source>
</evidence>
<comment type="caution">
    <text evidence="1">The sequence shown here is derived from an EMBL/GenBank/DDBJ whole genome shotgun (WGS) entry which is preliminary data.</text>
</comment>
<organism evidence="1 2">
    <name type="scientific">Allacma fusca</name>
    <dbReference type="NCBI Taxonomy" id="39272"/>
    <lineage>
        <taxon>Eukaryota</taxon>
        <taxon>Metazoa</taxon>
        <taxon>Ecdysozoa</taxon>
        <taxon>Arthropoda</taxon>
        <taxon>Hexapoda</taxon>
        <taxon>Collembola</taxon>
        <taxon>Symphypleona</taxon>
        <taxon>Sminthuridae</taxon>
        <taxon>Allacma</taxon>
    </lineage>
</organism>
<reference evidence="1" key="1">
    <citation type="submission" date="2021-06" db="EMBL/GenBank/DDBJ databases">
        <authorList>
            <person name="Hodson N. C."/>
            <person name="Mongue J. A."/>
            <person name="Jaron S. K."/>
        </authorList>
    </citation>
    <scope>NUCLEOTIDE SEQUENCE</scope>
</reference>
<keyword evidence="2" id="KW-1185">Reference proteome</keyword>
<sequence length="34" mass="4059">MREFYPPIFVPTRRTRTFVMGTQVVALMKKLTEN</sequence>